<gene>
    <name evidence="2" type="ORF">SAMN05444392_104198</name>
</gene>
<dbReference type="Proteomes" id="UP000184476">
    <property type="component" value="Unassembled WGS sequence"/>
</dbReference>
<dbReference type="AlphaFoldDB" id="A0A1M4X8X0"/>
<dbReference type="EMBL" id="FQVL01000004">
    <property type="protein sequence ID" value="SHE89856.1"/>
    <property type="molecule type" value="Genomic_DNA"/>
</dbReference>
<proteinExistence type="predicted"/>
<keyword evidence="3" id="KW-1185">Reference proteome</keyword>
<keyword evidence="1" id="KW-1133">Transmembrane helix</keyword>
<name>A0A1M4X8X0_9BACL</name>
<protein>
    <submittedName>
        <fullName evidence="2">Uncharacterized protein</fullName>
    </submittedName>
</protein>
<keyword evidence="1" id="KW-0472">Membrane</keyword>
<organism evidence="2 3">
    <name type="scientific">Seinonella peptonophila</name>
    <dbReference type="NCBI Taxonomy" id="112248"/>
    <lineage>
        <taxon>Bacteria</taxon>
        <taxon>Bacillati</taxon>
        <taxon>Bacillota</taxon>
        <taxon>Bacilli</taxon>
        <taxon>Bacillales</taxon>
        <taxon>Thermoactinomycetaceae</taxon>
        <taxon>Seinonella</taxon>
    </lineage>
</organism>
<dbReference type="STRING" id="112248.SAMN05444392_104198"/>
<feature type="transmembrane region" description="Helical" evidence="1">
    <location>
        <begin position="7"/>
        <end position="29"/>
    </location>
</feature>
<sequence length="37" mass="3820">MKVPSRKLIAAVIAIGSGLLFVGALLSLINEMGPPEL</sequence>
<reference evidence="2 3" key="1">
    <citation type="submission" date="2016-11" db="EMBL/GenBank/DDBJ databases">
        <authorList>
            <person name="Jaros S."/>
            <person name="Januszkiewicz K."/>
            <person name="Wedrychowicz H."/>
        </authorList>
    </citation>
    <scope>NUCLEOTIDE SEQUENCE [LARGE SCALE GENOMIC DNA]</scope>
    <source>
        <strain evidence="2 3">DSM 44666</strain>
    </source>
</reference>
<evidence type="ECO:0000313" key="3">
    <source>
        <dbReference type="Proteomes" id="UP000184476"/>
    </source>
</evidence>
<evidence type="ECO:0000313" key="2">
    <source>
        <dbReference type="EMBL" id="SHE89856.1"/>
    </source>
</evidence>
<keyword evidence="1" id="KW-0812">Transmembrane</keyword>
<accession>A0A1M4X8X0</accession>
<evidence type="ECO:0000256" key="1">
    <source>
        <dbReference type="SAM" id="Phobius"/>
    </source>
</evidence>